<dbReference type="InterPro" id="IPR037504">
    <property type="entry name" value="PSI_induc_2"/>
</dbReference>
<evidence type="ECO:0000313" key="4">
    <source>
        <dbReference type="Proteomes" id="UP000799640"/>
    </source>
</evidence>
<sequence length="333" mass="36197">MAILHIRQDGVIGAATGVKNTFSSWDKCMEKTYCKWPVIVAIIVVSLIALSLLWCLARCLCCGAECACCCFRCCAGCCGSGKKDKGHQHLNSVPSTPYGHPPPMYNQQYHSAPAPVYSAPPQFATFESGRKVHEDSLPAMPSWQDATSKKVAVFEEGESHELDKLKPQEQGAASSPNLVSPTPSRSPGPRSPFQEQDSFLRNGAPRSYSPYGGPPAGPHADSHSGYRGATPNPVQQGYGNQQYGRKDPYIPPRSPGYAPSGSTAYEPPAEPYNAYQPSQSPRPYPNQPRPYNGISQPAYDQPPQSYGNQARPYNGQVRPYDSQGATQGSWRDI</sequence>
<dbReference type="GO" id="GO:0005886">
    <property type="term" value="C:plasma membrane"/>
    <property type="evidence" value="ECO:0007669"/>
    <property type="project" value="TreeGrafter"/>
</dbReference>
<dbReference type="GO" id="GO:0005935">
    <property type="term" value="C:cellular bud neck"/>
    <property type="evidence" value="ECO:0007669"/>
    <property type="project" value="TreeGrafter"/>
</dbReference>
<feature type="transmembrane region" description="Helical" evidence="2">
    <location>
        <begin position="36"/>
        <end position="54"/>
    </location>
</feature>
<keyword evidence="4" id="KW-1185">Reference proteome</keyword>
<keyword evidence="2" id="KW-1133">Transmembrane helix</keyword>
<evidence type="ECO:0000256" key="2">
    <source>
        <dbReference type="SAM" id="Phobius"/>
    </source>
</evidence>
<reference evidence="3" key="1">
    <citation type="journal article" date="2020" name="Stud. Mycol.">
        <title>101 Dothideomycetes genomes: a test case for predicting lifestyles and emergence of pathogens.</title>
        <authorList>
            <person name="Haridas S."/>
            <person name="Albert R."/>
            <person name="Binder M."/>
            <person name="Bloem J."/>
            <person name="Labutti K."/>
            <person name="Salamov A."/>
            <person name="Andreopoulos B."/>
            <person name="Baker S."/>
            <person name="Barry K."/>
            <person name="Bills G."/>
            <person name="Bluhm B."/>
            <person name="Cannon C."/>
            <person name="Castanera R."/>
            <person name="Culley D."/>
            <person name="Daum C."/>
            <person name="Ezra D."/>
            <person name="Gonzalez J."/>
            <person name="Henrissat B."/>
            <person name="Kuo A."/>
            <person name="Liang C."/>
            <person name="Lipzen A."/>
            <person name="Lutzoni F."/>
            <person name="Magnuson J."/>
            <person name="Mondo S."/>
            <person name="Nolan M."/>
            <person name="Ohm R."/>
            <person name="Pangilinan J."/>
            <person name="Park H.-J."/>
            <person name="Ramirez L."/>
            <person name="Alfaro M."/>
            <person name="Sun H."/>
            <person name="Tritt A."/>
            <person name="Yoshinaga Y."/>
            <person name="Zwiers L.-H."/>
            <person name="Turgeon B."/>
            <person name="Goodwin S."/>
            <person name="Spatafora J."/>
            <person name="Crous P."/>
            <person name="Grigoriev I."/>
        </authorList>
    </citation>
    <scope>NUCLEOTIDE SEQUENCE</scope>
    <source>
        <strain evidence="3">CBS 262.69</strain>
    </source>
</reference>
<dbReference type="AlphaFoldDB" id="A0A6G1I8J9"/>
<dbReference type="EMBL" id="ML996688">
    <property type="protein sequence ID" value="KAF2404592.1"/>
    <property type="molecule type" value="Genomic_DNA"/>
</dbReference>
<evidence type="ECO:0000313" key="3">
    <source>
        <dbReference type="EMBL" id="KAF2404592.1"/>
    </source>
</evidence>
<proteinExistence type="predicted"/>
<accession>A0A6G1I8J9</accession>
<organism evidence="3 4">
    <name type="scientific">Trichodelitschia bisporula</name>
    <dbReference type="NCBI Taxonomy" id="703511"/>
    <lineage>
        <taxon>Eukaryota</taxon>
        <taxon>Fungi</taxon>
        <taxon>Dikarya</taxon>
        <taxon>Ascomycota</taxon>
        <taxon>Pezizomycotina</taxon>
        <taxon>Dothideomycetes</taxon>
        <taxon>Dothideomycetes incertae sedis</taxon>
        <taxon>Phaeotrichales</taxon>
        <taxon>Phaeotrichaceae</taxon>
        <taxon>Trichodelitschia</taxon>
    </lineage>
</organism>
<feature type="compositionally biased region" description="Polar residues" evidence="1">
    <location>
        <begin position="232"/>
        <end position="243"/>
    </location>
</feature>
<keyword evidence="2" id="KW-0472">Membrane</keyword>
<dbReference type="OrthoDB" id="5401332at2759"/>
<gene>
    <name evidence="3" type="ORF">EJ06DRAFT_546440</name>
</gene>
<dbReference type="PANTHER" id="PTHR40018:SF1">
    <property type="entry name" value="[PSI+] INDUCTION PROTEIN 2"/>
    <property type="match status" value="1"/>
</dbReference>
<evidence type="ECO:0000256" key="1">
    <source>
        <dbReference type="SAM" id="MobiDB-lite"/>
    </source>
</evidence>
<feature type="compositionally biased region" description="Polar residues" evidence="1">
    <location>
        <begin position="323"/>
        <end position="333"/>
    </location>
</feature>
<name>A0A6G1I8J9_9PEZI</name>
<keyword evidence="2" id="KW-0812">Transmembrane</keyword>
<dbReference type="PANTHER" id="PTHR40018">
    <property type="entry name" value="[PSI+] INDUCTION PROTEIN 2"/>
    <property type="match status" value="1"/>
</dbReference>
<feature type="region of interest" description="Disordered" evidence="1">
    <location>
        <begin position="160"/>
        <end position="333"/>
    </location>
</feature>
<dbReference type="Proteomes" id="UP000799640">
    <property type="component" value="Unassembled WGS sequence"/>
</dbReference>
<protein>
    <recommendedName>
        <fullName evidence="5">Fibroin-3 related protein</fullName>
    </recommendedName>
</protein>
<evidence type="ECO:0008006" key="5">
    <source>
        <dbReference type="Google" id="ProtNLM"/>
    </source>
</evidence>